<dbReference type="InterPro" id="IPR003594">
    <property type="entry name" value="HATPase_dom"/>
</dbReference>
<evidence type="ECO:0000313" key="10">
    <source>
        <dbReference type="Proteomes" id="UP001157914"/>
    </source>
</evidence>
<dbReference type="InterPro" id="IPR000700">
    <property type="entry name" value="PAS-assoc_C"/>
</dbReference>
<dbReference type="InterPro" id="IPR036097">
    <property type="entry name" value="HisK_dim/P_sf"/>
</dbReference>
<proteinExistence type="predicted"/>
<name>A0ABY1PE23_9HYPH</name>
<sequence>MKQSGALMKSWKNDGYDVLEDIAGQSPELLKSILEGSPDTISLSDASRPDLPLAYVNPSFEKTTGYQRADVLGRNCRFLQGEETSSDDVARIRRAIADRQPVEVTLVNYRKSGEPFLNALRIGPIFDRSGQLTAFLGIQRDITEQRLRAQQDNTRNRLEALGTASGALAHQLNNLLHPVASLLSLHLPDITDANMRKDLEIALYSANQAAELSQSLLGLSRGRFEGGDSATQLPEGLLRIIDLARLMVPASMVIETSTGSLSQHLKIPINETLFAQVVINLIVNASQACEHSGRIRIDLTASQTQRIKISIADDGPGIPDADVNKIFMPFYTKRTSKKGSGLGLSVVKRIINESGGLIQVGKGLPQPKGRGFGCVITLDIPFIT</sequence>
<dbReference type="CDD" id="cd00130">
    <property type="entry name" value="PAS"/>
    <property type="match status" value="1"/>
</dbReference>
<reference evidence="9 10" key="1">
    <citation type="submission" date="2017-05" db="EMBL/GenBank/DDBJ databases">
        <authorList>
            <person name="Varghese N."/>
            <person name="Submissions S."/>
        </authorList>
    </citation>
    <scope>NUCLEOTIDE SEQUENCE [LARGE SCALE GENOMIC DNA]</scope>
    <source>
        <strain evidence="9 10">DSM 15949</strain>
    </source>
</reference>
<evidence type="ECO:0000256" key="5">
    <source>
        <dbReference type="ARBA" id="ARBA00022991"/>
    </source>
</evidence>
<dbReference type="PANTHER" id="PTHR47429:SF2">
    <property type="entry name" value="PROTEIN TWIN LOV 1"/>
    <property type="match status" value="1"/>
</dbReference>
<dbReference type="SMART" id="SM00086">
    <property type="entry name" value="PAC"/>
    <property type="match status" value="1"/>
</dbReference>
<evidence type="ECO:0000259" key="7">
    <source>
        <dbReference type="PROSITE" id="PS50112"/>
    </source>
</evidence>
<dbReference type="PANTHER" id="PTHR47429">
    <property type="entry name" value="PROTEIN TWIN LOV 1"/>
    <property type="match status" value="1"/>
</dbReference>
<dbReference type="Pfam" id="PF02518">
    <property type="entry name" value="HATPase_c"/>
    <property type="match status" value="1"/>
</dbReference>
<dbReference type="EC" id="2.7.13.3" evidence="2"/>
<evidence type="ECO:0000259" key="8">
    <source>
        <dbReference type="PROSITE" id="PS50113"/>
    </source>
</evidence>
<dbReference type="SUPFAM" id="SSF55874">
    <property type="entry name" value="ATPase domain of HSP90 chaperone/DNA topoisomerase II/histidine kinase"/>
    <property type="match status" value="1"/>
</dbReference>
<feature type="domain" description="PAC" evidence="8">
    <location>
        <begin position="100"/>
        <end position="154"/>
    </location>
</feature>
<evidence type="ECO:0000256" key="3">
    <source>
        <dbReference type="ARBA" id="ARBA00022630"/>
    </source>
</evidence>
<dbReference type="Gene3D" id="3.30.450.20">
    <property type="entry name" value="PAS domain"/>
    <property type="match status" value="1"/>
</dbReference>
<gene>
    <name evidence="9" type="ORF">SAMN06265374_3432</name>
</gene>
<keyword evidence="5" id="KW-0157">Chromophore</keyword>
<feature type="domain" description="Histidine kinase" evidence="6">
    <location>
        <begin position="167"/>
        <end position="384"/>
    </location>
</feature>
<comment type="catalytic activity">
    <reaction evidence="1">
        <text>ATP + protein L-histidine = ADP + protein N-phospho-L-histidine.</text>
        <dbReference type="EC" id="2.7.13.3"/>
    </reaction>
</comment>
<feature type="domain" description="PAS" evidence="7">
    <location>
        <begin position="26"/>
        <end position="99"/>
    </location>
</feature>
<organism evidence="9 10">
    <name type="scientific">Roseibium denhamense</name>
    <dbReference type="NCBI Taxonomy" id="76305"/>
    <lineage>
        <taxon>Bacteria</taxon>
        <taxon>Pseudomonadati</taxon>
        <taxon>Pseudomonadota</taxon>
        <taxon>Alphaproteobacteria</taxon>
        <taxon>Hyphomicrobiales</taxon>
        <taxon>Stappiaceae</taxon>
        <taxon>Roseibium</taxon>
    </lineage>
</organism>
<evidence type="ECO:0000256" key="2">
    <source>
        <dbReference type="ARBA" id="ARBA00012438"/>
    </source>
</evidence>
<dbReference type="EMBL" id="FXTT01000005">
    <property type="protein sequence ID" value="SMP31776.1"/>
    <property type="molecule type" value="Genomic_DNA"/>
</dbReference>
<dbReference type="InterPro" id="IPR035965">
    <property type="entry name" value="PAS-like_dom_sf"/>
</dbReference>
<dbReference type="InterPro" id="IPR036890">
    <property type="entry name" value="HATPase_C_sf"/>
</dbReference>
<keyword evidence="10" id="KW-1185">Reference proteome</keyword>
<dbReference type="SUPFAM" id="SSF55785">
    <property type="entry name" value="PYP-like sensor domain (PAS domain)"/>
    <property type="match status" value="1"/>
</dbReference>
<dbReference type="SUPFAM" id="SSF47384">
    <property type="entry name" value="Homodimeric domain of signal transducing histidine kinase"/>
    <property type="match status" value="1"/>
</dbReference>
<evidence type="ECO:0000256" key="1">
    <source>
        <dbReference type="ARBA" id="ARBA00000085"/>
    </source>
</evidence>
<keyword evidence="4" id="KW-0288">FMN</keyword>
<dbReference type="PROSITE" id="PS50112">
    <property type="entry name" value="PAS"/>
    <property type="match status" value="1"/>
</dbReference>
<dbReference type="SMART" id="SM00091">
    <property type="entry name" value="PAS"/>
    <property type="match status" value="1"/>
</dbReference>
<dbReference type="SMART" id="SM00387">
    <property type="entry name" value="HATPase_c"/>
    <property type="match status" value="1"/>
</dbReference>
<dbReference type="InterPro" id="IPR001610">
    <property type="entry name" value="PAC"/>
</dbReference>
<dbReference type="PRINTS" id="PR00344">
    <property type="entry name" value="BCTRLSENSOR"/>
</dbReference>
<dbReference type="PROSITE" id="PS50109">
    <property type="entry name" value="HIS_KIN"/>
    <property type="match status" value="1"/>
</dbReference>
<dbReference type="InterPro" id="IPR004358">
    <property type="entry name" value="Sig_transdc_His_kin-like_C"/>
</dbReference>
<evidence type="ECO:0000259" key="6">
    <source>
        <dbReference type="PROSITE" id="PS50109"/>
    </source>
</evidence>
<evidence type="ECO:0000256" key="4">
    <source>
        <dbReference type="ARBA" id="ARBA00022643"/>
    </source>
</evidence>
<dbReference type="Gene3D" id="3.30.565.10">
    <property type="entry name" value="Histidine kinase-like ATPase, C-terminal domain"/>
    <property type="match status" value="1"/>
</dbReference>
<protein>
    <recommendedName>
        <fullName evidence="2">histidine kinase</fullName>
        <ecNumber evidence="2">2.7.13.3</ecNumber>
    </recommendedName>
</protein>
<dbReference type="Pfam" id="PF13426">
    <property type="entry name" value="PAS_9"/>
    <property type="match status" value="1"/>
</dbReference>
<comment type="caution">
    <text evidence="9">The sequence shown here is derived from an EMBL/GenBank/DDBJ whole genome shotgun (WGS) entry which is preliminary data.</text>
</comment>
<keyword evidence="3" id="KW-0285">Flavoprotein</keyword>
<dbReference type="InterPro" id="IPR005467">
    <property type="entry name" value="His_kinase_dom"/>
</dbReference>
<dbReference type="PROSITE" id="PS50113">
    <property type="entry name" value="PAC"/>
    <property type="match status" value="1"/>
</dbReference>
<dbReference type="Proteomes" id="UP001157914">
    <property type="component" value="Unassembled WGS sequence"/>
</dbReference>
<accession>A0ABY1PE23</accession>
<dbReference type="InterPro" id="IPR000014">
    <property type="entry name" value="PAS"/>
</dbReference>
<evidence type="ECO:0000313" key="9">
    <source>
        <dbReference type="EMBL" id="SMP31776.1"/>
    </source>
</evidence>
<dbReference type="NCBIfam" id="TIGR00229">
    <property type="entry name" value="sensory_box"/>
    <property type="match status" value="1"/>
</dbReference>